<dbReference type="EMBL" id="BMIY01000001">
    <property type="protein sequence ID" value="GGG49034.1"/>
    <property type="molecule type" value="Genomic_DNA"/>
</dbReference>
<gene>
    <name evidence="1" type="ORF">GCM10011403_02680</name>
</gene>
<accession>A0A917GKA9</accession>
<comment type="caution">
    <text evidence="1">The sequence shown here is derived from an EMBL/GenBank/DDBJ whole genome shotgun (WGS) entry which is preliminary data.</text>
</comment>
<reference evidence="1" key="1">
    <citation type="journal article" date="2014" name="Int. J. Syst. Evol. Microbiol.">
        <title>Complete genome sequence of Corynebacterium casei LMG S-19264T (=DSM 44701T), isolated from a smear-ripened cheese.</title>
        <authorList>
            <consortium name="US DOE Joint Genome Institute (JGI-PGF)"/>
            <person name="Walter F."/>
            <person name="Albersmeier A."/>
            <person name="Kalinowski J."/>
            <person name="Ruckert C."/>
        </authorList>
    </citation>
    <scope>NUCLEOTIDE SEQUENCE</scope>
    <source>
        <strain evidence="1">CGMCC 1.15425</strain>
    </source>
</reference>
<dbReference type="InterPro" id="IPR017703">
    <property type="entry name" value="YgfZ/GCV_T_CS"/>
</dbReference>
<organism evidence="1 2">
    <name type="scientific">Pseudohongiella nitratireducens</name>
    <dbReference type="NCBI Taxonomy" id="1768907"/>
    <lineage>
        <taxon>Bacteria</taxon>
        <taxon>Pseudomonadati</taxon>
        <taxon>Pseudomonadota</taxon>
        <taxon>Gammaproteobacteria</taxon>
        <taxon>Pseudomonadales</taxon>
        <taxon>Pseudohongiellaceae</taxon>
        <taxon>Pseudohongiella</taxon>
    </lineage>
</organism>
<evidence type="ECO:0000313" key="1">
    <source>
        <dbReference type="EMBL" id="GGG49034.1"/>
    </source>
</evidence>
<dbReference type="Gene3D" id="3.30.70.1630">
    <property type="match status" value="1"/>
</dbReference>
<evidence type="ECO:0000313" key="2">
    <source>
        <dbReference type="Proteomes" id="UP000627715"/>
    </source>
</evidence>
<dbReference type="NCBIfam" id="TIGR03317">
    <property type="entry name" value="ygfZ_signature"/>
    <property type="match status" value="1"/>
</dbReference>
<dbReference type="Gene3D" id="3.30.70.1400">
    <property type="entry name" value="Aminomethyltransferase beta-barrel domains"/>
    <property type="match status" value="1"/>
</dbReference>
<keyword evidence="2" id="KW-1185">Reference proteome</keyword>
<dbReference type="Proteomes" id="UP000627715">
    <property type="component" value="Unassembled WGS sequence"/>
</dbReference>
<dbReference type="Gene3D" id="2.40.30.160">
    <property type="match status" value="1"/>
</dbReference>
<dbReference type="InterPro" id="IPR045179">
    <property type="entry name" value="YgfZ/GcvT"/>
</dbReference>
<dbReference type="AlphaFoldDB" id="A0A917GKA9"/>
<sequence>MANMMLNNEDTTTNFSLLALSGKDGRRFLQGQLSCDMDQLQDGQILPGALCNLKGRVVASMRVWQCNDVIYLCAGQGMADIIANTLNKYMVFFDCQLSIVTEQYQLWRMADAASSDAAKALATNTILNDDSNFAVCLDKTDRLGTRYELFVAGESNASALMAQLPDTLEPASPEHWAVASTESAWVMIRPEISEKYTPQLLNYDLNGTVNFKKGCYTGQEVIARMYYRAEAKQRLYRLQRPSNSEVSDFGINKADNIVFTAEDGERVVQLVIASTDDTRRHPDIETITN</sequence>
<dbReference type="GO" id="GO:0016226">
    <property type="term" value="P:iron-sulfur cluster assembly"/>
    <property type="evidence" value="ECO:0007669"/>
    <property type="project" value="TreeGrafter"/>
</dbReference>
<dbReference type="PANTHER" id="PTHR22602">
    <property type="entry name" value="TRANSFERASE CAF17, MITOCHONDRIAL-RELATED"/>
    <property type="match status" value="1"/>
</dbReference>
<protein>
    <submittedName>
        <fullName evidence="1">tRNA-modifying protein YgfZ</fullName>
    </submittedName>
</protein>
<dbReference type="SUPFAM" id="SSF103025">
    <property type="entry name" value="Folate-binding domain"/>
    <property type="match status" value="1"/>
</dbReference>
<dbReference type="PANTHER" id="PTHR22602:SF0">
    <property type="entry name" value="TRANSFERASE CAF17, MITOCHONDRIAL-RELATED"/>
    <property type="match status" value="1"/>
</dbReference>
<reference evidence="1" key="2">
    <citation type="submission" date="2020-09" db="EMBL/GenBank/DDBJ databases">
        <authorList>
            <person name="Sun Q."/>
            <person name="Zhou Y."/>
        </authorList>
    </citation>
    <scope>NUCLEOTIDE SEQUENCE</scope>
    <source>
        <strain evidence="1">CGMCC 1.15425</strain>
    </source>
</reference>
<proteinExistence type="predicted"/>
<name>A0A917GKA9_9GAMM</name>